<proteinExistence type="predicted"/>
<dbReference type="InterPro" id="IPR000524">
    <property type="entry name" value="Tscrpt_reg_HTH_GntR"/>
</dbReference>
<dbReference type="CDD" id="cd07377">
    <property type="entry name" value="WHTH_GntR"/>
    <property type="match status" value="1"/>
</dbReference>
<evidence type="ECO:0000256" key="4">
    <source>
        <dbReference type="SAM" id="MobiDB-lite"/>
    </source>
</evidence>
<organism evidence="6 7">
    <name type="scientific">Corynebacterium pollutisoli</name>
    <dbReference type="NCBI Taxonomy" id="1610489"/>
    <lineage>
        <taxon>Bacteria</taxon>
        <taxon>Bacillati</taxon>
        <taxon>Actinomycetota</taxon>
        <taxon>Actinomycetes</taxon>
        <taxon>Mycobacteriales</taxon>
        <taxon>Corynebacteriaceae</taxon>
        <taxon>Corynebacterium</taxon>
    </lineage>
</organism>
<dbReference type="AlphaFoldDB" id="A0A1X7JIF3"/>
<dbReference type="STRING" id="1610489.SAMN06295981_1629"/>
<evidence type="ECO:0000256" key="2">
    <source>
        <dbReference type="ARBA" id="ARBA00023125"/>
    </source>
</evidence>
<dbReference type="SUPFAM" id="SSF46785">
    <property type="entry name" value="Winged helix' DNA-binding domain"/>
    <property type="match status" value="1"/>
</dbReference>
<keyword evidence="3" id="KW-0804">Transcription</keyword>
<gene>
    <name evidence="6" type="ORF">SAMN06295981_1629</name>
</gene>
<evidence type="ECO:0000259" key="5">
    <source>
        <dbReference type="PROSITE" id="PS50949"/>
    </source>
</evidence>
<name>A0A1X7JIF3_9CORY</name>
<dbReference type="SMART" id="SM00345">
    <property type="entry name" value="HTH_GNTR"/>
    <property type="match status" value="1"/>
</dbReference>
<feature type="compositionally biased region" description="Basic and acidic residues" evidence="4">
    <location>
        <begin position="12"/>
        <end position="23"/>
    </location>
</feature>
<dbReference type="InterPro" id="IPR008920">
    <property type="entry name" value="TF_FadR/GntR_C"/>
</dbReference>
<dbReference type="Pfam" id="PF00392">
    <property type="entry name" value="GntR"/>
    <property type="match status" value="1"/>
</dbReference>
<dbReference type="GO" id="GO:0003677">
    <property type="term" value="F:DNA binding"/>
    <property type="evidence" value="ECO:0007669"/>
    <property type="project" value="UniProtKB-KW"/>
</dbReference>
<dbReference type="Gene3D" id="1.10.10.10">
    <property type="entry name" value="Winged helix-like DNA-binding domain superfamily/Winged helix DNA-binding domain"/>
    <property type="match status" value="1"/>
</dbReference>
<reference evidence="7" key="1">
    <citation type="submission" date="2017-04" db="EMBL/GenBank/DDBJ databases">
        <authorList>
            <person name="Varghese N."/>
            <person name="Submissions S."/>
        </authorList>
    </citation>
    <scope>NUCLEOTIDE SEQUENCE [LARGE SCALE GENOMIC DNA]</scope>
    <source>
        <strain evidence="7">VDS</strain>
    </source>
</reference>
<dbReference type="GO" id="GO:0003700">
    <property type="term" value="F:DNA-binding transcription factor activity"/>
    <property type="evidence" value="ECO:0007669"/>
    <property type="project" value="InterPro"/>
</dbReference>
<sequence>MRGMPSHPSLPDSHRLPRLDEPRDMPLREQVAEHLRHAFIVGDIAPGVVLSAPTLAEEFGISATPVREAMLDLATEGHVRALRYKGYRVLEFSPETRAQHVELRGFIEIPLMLRVAAHGMPDEQLAAARRLAADSLQAAVDGDLIEFIRLDTSLHLGLLKAAGNDVAVRHVRSLRSLARLTGLRALAEQGELEKTAREHLDIVDAIADRDPGRMNTVMAAHLGHVTGVWA</sequence>
<dbReference type="PANTHER" id="PTHR43537:SF45">
    <property type="entry name" value="GNTR FAMILY REGULATORY PROTEIN"/>
    <property type="match status" value="1"/>
</dbReference>
<feature type="domain" description="HTH gntR-type" evidence="5">
    <location>
        <begin position="25"/>
        <end position="92"/>
    </location>
</feature>
<protein>
    <submittedName>
        <fullName evidence="6">Transcriptional regulator, GntR family</fullName>
    </submittedName>
</protein>
<dbReference type="PROSITE" id="PS50949">
    <property type="entry name" value="HTH_GNTR"/>
    <property type="match status" value="1"/>
</dbReference>
<evidence type="ECO:0000313" key="6">
    <source>
        <dbReference type="EMBL" id="SMG27614.1"/>
    </source>
</evidence>
<feature type="region of interest" description="Disordered" evidence="4">
    <location>
        <begin position="1"/>
        <end position="23"/>
    </location>
</feature>
<dbReference type="SMART" id="SM00895">
    <property type="entry name" value="FCD"/>
    <property type="match status" value="1"/>
</dbReference>
<dbReference type="InterPro" id="IPR036388">
    <property type="entry name" value="WH-like_DNA-bd_sf"/>
</dbReference>
<keyword evidence="7" id="KW-1185">Reference proteome</keyword>
<dbReference type="Proteomes" id="UP000193309">
    <property type="component" value="Unassembled WGS sequence"/>
</dbReference>
<keyword evidence="1" id="KW-0805">Transcription regulation</keyword>
<dbReference type="EMBL" id="FXAR01000005">
    <property type="protein sequence ID" value="SMG27614.1"/>
    <property type="molecule type" value="Genomic_DNA"/>
</dbReference>
<accession>A0A1X7JIF3</accession>
<dbReference type="InterPro" id="IPR011711">
    <property type="entry name" value="GntR_C"/>
</dbReference>
<evidence type="ECO:0000256" key="1">
    <source>
        <dbReference type="ARBA" id="ARBA00023015"/>
    </source>
</evidence>
<dbReference type="Gene3D" id="1.20.120.530">
    <property type="entry name" value="GntR ligand-binding domain-like"/>
    <property type="match status" value="1"/>
</dbReference>
<dbReference type="Pfam" id="PF07729">
    <property type="entry name" value="FCD"/>
    <property type="match status" value="1"/>
</dbReference>
<dbReference type="InterPro" id="IPR036390">
    <property type="entry name" value="WH_DNA-bd_sf"/>
</dbReference>
<dbReference type="PANTHER" id="PTHR43537">
    <property type="entry name" value="TRANSCRIPTIONAL REGULATOR, GNTR FAMILY"/>
    <property type="match status" value="1"/>
</dbReference>
<evidence type="ECO:0000313" key="7">
    <source>
        <dbReference type="Proteomes" id="UP000193309"/>
    </source>
</evidence>
<evidence type="ECO:0000256" key="3">
    <source>
        <dbReference type="ARBA" id="ARBA00023163"/>
    </source>
</evidence>
<keyword evidence="2" id="KW-0238">DNA-binding</keyword>
<dbReference type="SUPFAM" id="SSF48008">
    <property type="entry name" value="GntR ligand-binding domain-like"/>
    <property type="match status" value="1"/>
</dbReference>